<dbReference type="InterPro" id="IPR005966">
    <property type="entry name" value="D-Cys_desShydrase"/>
</dbReference>
<proteinExistence type="inferred from homology"/>
<dbReference type="Gene3D" id="3.40.50.1100">
    <property type="match status" value="2"/>
</dbReference>
<evidence type="ECO:0000256" key="1">
    <source>
        <dbReference type="ARBA" id="ARBA00001933"/>
    </source>
</evidence>
<name>A0A2Z4Y7I5_SUMC1</name>
<evidence type="ECO:0000313" key="8">
    <source>
        <dbReference type="Proteomes" id="UP000262583"/>
    </source>
</evidence>
<dbReference type="SUPFAM" id="SSF53686">
    <property type="entry name" value="Tryptophan synthase beta subunit-like PLP-dependent enzymes"/>
    <property type="match status" value="1"/>
</dbReference>
<protein>
    <submittedName>
        <fullName evidence="7">Pyridoxal phosphate-dependent deaminase, putative</fullName>
    </submittedName>
</protein>
<dbReference type="EMBL" id="CP030759">
    <property type="protein sequence ID" value="AXA36393.1"/>
    <property type="molecule type" value="Genomic_DNA"/>
</dbReference>
<dbReference type="PANTHER" id="PTHR43780:SF2">
    <property type="entry name" value="1-AMINOCYCLOPROPANE-1-CARBOXYLATE DEAMINASE-RELATED"/>
    <property type="match status" value="1"/>
</dbReference>
<accession>A0A2Z4Y7I5</accession>
<reference evidence="7 8" key="1">
    <citation type="submission" date="2018-05" db="EMBL/GenBank/DDBJ databases">
        <title>A metagenomic window into the 2 km-deep terrestrial subsurface aquifer revealed taxonomically and functionally diverse microbial community comprising novel uncultured bacterial lineages.</title>
        <authorList>
            <person name="Kadnikov V.V."/>
            <person name="Mardanov A.V."/>
            <person name="Beletsky A.V."/>
            <person name="Banks D."/>
            <person name="Pimenov N.V."/>
            <person name="Frank Y.A."/>
            <person name="Karnachuk O.V."/>
            <person name="Ravin N.V."/>
        </authorList>
    </citation>
    <scope>NUCLEOTIDE SEQUENCE [LARGE SCALE GENOMIC DNA]</scope>
    <source>
        <strain evidence="7">BY</strain>
    </source>
</reference>
<dbReference type="GO" id="GO:0019148">
    <property type="term" value="F:D-cysteine desulfhydrase activity"/>
    <property type="evidence" value="ECO:0007669"/>
    <property type="project" value="TreeGrafter"/>
</dbReference>
<comment type="similarity">
    <text evidence="2">Belongs to the ACC deaminase/D-cysteine desulfhydrase family.</text>
</comment>
<sequence>MDIRYPSRIRLARIPTPIEFCPRLTEAFGGPRIFVKRDDLTGSVLSGNKVRKLEFSIAEALREKAQVIITAGGIQSNHCRATALVCARLGLECHLVLRGSRSRTPDGNLLLDYLAGARFSFFPREVYSTRKPEIVADLIERYAKQGKRAYYIPVGASNAIGTWGYVRAFEEILTQAERMKLTIHHLVTAVGSGGTMAGLLAGQLLTRRKNVRIWGVNVCDDAQTFITEIRRILEEMNDRFHTRFRTSSVAVNILDGYVGEGYAIPYNDELKLIAFAARAEGLVFDPVYTGKALYGLREEIRKGRFRKNENVLFIHTGGVFGLFPQRDVIASVLRETIE</sequence>
<organism evidence="7 8">
    <name type="scientific">Sumerlaea chitinivorans</name>
    <dbReference type="NCBI Taxonomy" id="2250252"/>
    <lineage>
        <taxon>Bacteria</taxon>
        <taxon>Candidatus Sumerlaeota</taxon>
        <taxon>Candidatus Sumerlaeia</taxon>
        <taxon>Candidatus Sumerlaeales</taxon>
        <taxon>Candidatus Sumerlaeaceae</taxon>
        <taxon>Candidatus Sumerlaea</taxon>
    </lineage>
</organism>
<feature type="active site" description="Nucleophile" evidence="4">
    <location>
        <position position="76"/>
    </location>
</feature>
<dbReference type="Pfam" id="PF00291">
    <property type="entry name" value="PALP"/>
    <property type="match status" value="1"/>
</dbReference>
<evidence type="ECO:0000256" key="2">
    <source>
        <dbReference type="ARBA" id="ARBA00008639"/>
    </source>
</evidence>
<feature type="domain" description="Tryptophan synthase beta chain-like PALP" evidence="6">
    <location>
        <begin position="10"/>
        <end position="317"/>
    </location>
</feature>
<gene>
    <name evidence="7" type="ORF">BRCON_1616</name>
</gene>
<evidence type="ECO:0000313" key="7">
    <source>
        <dbReference type="EMBL" id="AXA36393.1"/>
    </source>
</evidence>
<dbReference type="InterPro" id="IPR027278">
    <property type="entry name" value="ACCD_DCysDesulf"/>
</dbReference>
<dbReference type="PIRSF" id="PIRSF006278">
    <property type="entry name" value="ACCD_DCysDesulf"/>
    <property type="match status" value="1"/>
</dbReference>
<dbReference type="InterPro" id="IPR036052">
    <property type="entry name" value="TrpB-like_PALP_sf"/>
</dbReference>
<dbReference type="InterPro" id="IPR001926">
    <property type="entry name" value="TrpB-like_PALP"/>
</dbReference>
<dbReference type="PANTHER" id="PTHR43780">
    <property type="entry name" value="1-AMINOCYCLOPROPANE-1-CARBOXYLATE DEAMINASE-RELATED"/>
    <property type="match status" value="1"/>
</dbReference>
<dbReference type="Proteomes" id="UP000262583">
    <property type="component" value="Chromosome"/>
</dbReference>
<feature type="modified residue" description="N6-(pyridoxal phosphate)lysine" evidence="5">
    <location>
        <position position="49"/>
    </location>
</feature>
<dbReference type="NCBIfam" id="TIGR01275">
    <property type="entry name" value="ACC_deam_rel"/>
    <property type="match status" value="1"/>
</dbReference>
<dbReference type="KEGG" id="schv:BRCON_1616"/>
<evidence type="ECO:0000259" key="6">
    <source>
        <dbReference type="Pfam" id="PF00291"/>
    </source>
</evidence>
<evidence type="ECO:0000256" key="4">
    <source>
        <dbReference type="PIRSR" id="PIRSR006278-1"/>
    </source>
</evidence>
<dbReference type="AlphaFoldDB" id="A0A2Z4Y7I5"/>
<evidence type="ECO:0000256" key="5">
    <source>
        <dbReference type="PIRSR" id="PIRSR006278-2"/>
    </source>
</evidence>
<keyword evidence="3 5" id="KW-0663">Pyridoxal phosphate</keyword>
<comment type="cofactor">
    <cofactor evidence="1">
        <name>pyridoxal 5'-phosphate</name>
        <dbReference type="ChEBI" id="CHEBI:597326"/>
    </cofactor>
</comment>
<evidence type="ECO:0000256" key="3">
    <source>
        <dbReference type="ARBA" id="ARBA00022898"/>
    </source>
</evidence>